<dbReference type="EMBL" id="QJTF01000019">
    <property type="protein sequence ID" value="PYE86809.1"/>
    <property type="molecule type" value="Genomic_DNA"/>
</dbReference>
<comment type="caution">
    <text evidence="1">The sequence shown here is derived from an EMBL/GenBank/DDBJ whole genome shotgun (WGS) entry which is preliminary data.</text>
</comment>
<name>A0A318T2E3_9HYPH</name>
<reference evidence="1 2" key="1">
    <citation type="submission" date="2018-06" db="EMBL/GenBank/DDBJ databases">
        <title>Genomic Encyclopedia of Type Strains, Phase III (KMG-III): the genomes of soil and plant-associated and newly described type strains.</title>
        <authorList>
            <person name="Whitman W."/>
        </authorList>
    </citation>
    <scope>NUCLEOTIDE SEQUENCE [LARGE SCALE GENOMIC DNA]</scope>
    <source>
        <strain evidence="1 2">ORS 1419</strain>
    </source>
</reference>
<accession>A0A318T2E3</accession>
<gene>
    <name evidence="1" type="ORF">C7477_11937</name>
</gene>
<keyword evidence="2" id="KW-1185">Reference proteome</keyword>
<dbReference type="AlphaFoldDB" id="A0A318T2E3"/>
<organism evidence="1 2">
    <name type="scientific">Phyllobacterium leguminum</name>
    <dbReference type="NCBI Taxonomy" id="314237"/>
    <lineage>
        <taxon>Bacteria</taxon>
        <taxon>Pseudomonadati</taxon>
        <taxon>Pseudomonadota</taxon>
        <taxon>Alphaproteobacteria</taxon>
        <taxon>Hyphomicrobiales</taxon>
        <taxon>Phyllobacteriaceae</taxon>
        <taxon>Phyllobacterium</taxon>
    </lineage>
</organism>
<proteinExistence type="predicted"/>
<evidence type="ECO:0000313" key="2">
    <source>
        <dbReference type="Proteomes" id="UP000247454"/>
    </source>
</evidence>
<evidence type="ECO:0000313" key="1">
    <source>
        <dbReference type="EMBL" id="PYE86809.1"/>
    </source>
</evidence>
<protein>
    <submittedName>
        <fullName evidence="1">Uncharacterized protein</fullName>
    </submittedName>
</protein>
<dbReference type="Proteomes" id="UP000247454">
    <property type="component" value="Unassembled WGS sequence"/>
</dbReference>
<sequence>MKFTFCKKDILMSTIVPTLTQAIRNIENFKAELDTSTELQRRLAFARAWYAYLDNTGSWLFGPSKFCGYKDMTAAEYVNDEPRNGRRTEKQLQSWFTQVPEDDELYEELSEALTAFLGQYGKPPSSAFRINVTNDYYQSRSADDSALDDRTIGDLLIAVAQRLSTAERVRLRAAL</sequence>